<reference evidence="1 2" key="1">
    <citation type="journal article" date="2019" name="Sci. Rep.">
        <title>Orb-weaving spider Araneus ventricosus genome elucidates the spidroin gene catalogue.</title>
        <authorList>
            <person name="Kono N."/>
            <person name="Nakamura H."/>
            <person name="Ohtoshi R."/>
            <person name="Moran D.A.P."/>
            <person name="Shinohara A."/>
            <person name="Yoshida Y."/>
            <person name="Fujiwara M."/>
            <person name="Mori M."/>
            <person name="Tomita M."/>
            <person name="Arakawa K."/>
        </authorList>
    </citation>
    <scope>NUCLEOTIDE SEQUENCE [LARGE SCALE GENOMIC DNA]</scope>
</reference>
<dbReference type="EMBL" id="BGPR01014692">
    <property type="protein sequence ID" value="GBN66281.1"/>
    <property type="molecule type" value="Genomic_DNA"/>
</dbReference>
<sequence length="251" mass="29033">MKPSKRQYKKRDPTPKIARWALLLEKFEYEVIHRSCQQMRHVNALSRNVVCMVIHSESEITRKITTVQEADECLHLLKILVEKGLRDNYLIIRGSYDSEIIPIRENFLYLQDGGRELIVVPETMEIHNSTIQEKETISEVKANISKVQEENRRQYNRRHTTAPIYKINDSVAIKRTQLGGGLKLKPKFLGPYKVVKIKSHDHYDVAKVGSHEGPAATSTAAEHIPDPGLMQLLPKMRDIPNFFFHHHILLL</sequence>
<evidence type="ECO:0000313" key="2">
    <source>
        <dbReference type="Proteomes" id="UP000499080"/>
    </source>
</evidence>
<protein>
    <submittedName>
        <fullName evidence="1">Uncharacterized protein</fullName>
    </submittedName>
</protein>
<proteinExistence type="predicted"/>
<accession>A0A4Y2QSJ0</accession>
<name>A0A4Y2QSJ0_ARAVE</name>
<comment type="caution">
    <text evidence="1">The sequence shown here is derived from an EMBL/GenBank/DDBJ whole genome shotgun (WGS) entry which is preliminary data.</text>
</comment>
<evidence type="ECO:0000313" key="1">
    <source>
        <dbReference type="EMBL" id="GBN66281.1"/>
    </source>
</evidence>
<dbReference type="AlphaFoldDB" id="A0A4Y2QSJ0"/>
<dbReference type="Proteomes" id="UP000499080">
    <property type="component" value="Unassembled WGS sequence"/>
</dbReference>
<gene>
    <name evidence="1" type="ORF">AVEN_145296_1</name>
</gene>
<keyword evidence="2" id="KW-1185">Reference proteome</keyword>
<organism evidence="1 2">
    <name type="scientific">Araneus ventricosus</name>
    <name type="common">Orbweaver spider</name>
    <name type="synonym">Epeira ventricosa</name>
    <dbReference type="NCBI Taxonomy" id="182803"/>
    <lineage>
        <taxon>Eukaryota</taxon>
        <taxon>Metazoa</taxon>
        <taxon>Ecdysozoa</taxon>
        <taxon>Arthropoda</taxon>
        <taxon>Chelicerata</taxon>
        <taxon>Arachnida</taxon>
        <taxon>Araneae</taxon>
        <taxon>Araneomorphae</taxon>
        <taxon>Entelegynae</taxon>
        <taxon>Araneoidea</taxon>
        <taxon>Araneidae</taxon>
        <taxon>Araneus</taxon>
    </lineage>
</organism>